<dbReference type="AlphaFoldDB" id="A0A413SWJ1"/>
<protein>
    <submittedName>
        <fullName evidence="9">Radical SAM protein</fullName>
    </submittedName>
</protein>
<dbReference type="SFLD" id="SFLDG01067">
    <property type="entry name" value="SPASM/twitch_domain_containing"/>
    <property type="match status" value="1"/>
</dbReference>
<dbReference type="Gene3D" id="3.20.20.70">
    <property type="entry name" value="Aldolase class I"/>
    <property type="match status" value="1"/>
</dbReference>
<keyword evidence="3" id="KW-0949">S-adenosyl-L-methionine</keyword>
<dbReference type="SFLD" id="SFLDS00029">
    <property type="entry name" value="Radical_SAM"/>
    <property type="match status" value="1"/>
</dbReference>
<dbReference type="SUPFAM" id="SSF102114">
    <property type="entry name" value="Radical SAM enzymes"/>
    <property type="match status" value="1"/>
</dbReference>
<dbReference type="InterPro" id="IPR007197">
    <property type="entry name" value="rSAM"/>
</dbReference>
<dbReference type="PROSITE" id="PS01305">
    <property type="entry name" value="MOAA_NIFB_PQQE"/>
    <property type="match status" value="1"/>
</dbReference>
<proteinExistence type="inferred from homology"/>
<dbReference type="InterPro" id="IPR023867">
    <property type="entry name" value="Sulphatase_maturase_rSAM"/>
</dbReference>
<comment type="similarity">
    <text evidence="7">Belongs to the radical SAM superfamily. Anaerobic sulfatase-maturating enzyme family.</text>
</comment>
<dbReference type="EMBL" id="QSFV01000100">
    <property type="protein sequence ID" value="RHA73522.1"/>
    <property type="molecule type" value="Genomic_DNA"/>
</dbReference>
<evidence type="ECO:0000259" key="8">
    <source>
        <dbReference type="Pfam" id="PF04055"/>
    </source>
</evidence>
<evidence type="ECO:0000256" key="4">
    <source>
        <dbReference type="ARBA" id="ARBA00022723"/>
    </source>
</evidence>
<dbReference type="InterPro" id="IPR013785">
    <property type="entry name" value="Aldolase_TIM"/>
</dbReference>
<dbReference type="InterPro" id="IPR058240">
    <property type="entry name" value="rSAM_sf"/>
</dbReference>
<evidence type="ECO:0000256" key="2">
    <source>
        <dbReference type="ARBA" id="ARBA00022485"/>
    </source>
</evidence>
<evidence type="ECO:0000256" key="3">
    <source>
        <dbReference type="ARBA" id="ARBA00022691"/>
    </source>
</evidence>
<evidence type="ECO:0000313" key="9">
    <source>
        <dbReference type="EMBL" id="RHA73522.1"/>
    </source>
</evidence>
<evidence type="ECO:0000256" key="6">
    <source>
        <dbReference type="ARBA" id="ARBA00023014"/>
    </source>
</evidence>
<sequence length="520" mass="60733">MIKDDAVRFLEEINNSKEYARFGKCFKTKEKKYFYDTGTGKVCECEQEEYELLNTLIDNNNYNKVVEMLEEPQYLEAIENIFQLYKNENMLQDRGISLFEFPRKEDIDNCIENGIRQVILEVTEQCNLRCKYCIYNDAYEKNRNFSAKNMTWEIAKKMLDYTALHSQEKLSLGFYGGEPLLRFPLIKDCIAYAQKIMSNKKITYSMTTNATLVTDEIATYLAELEDCSIMVSLDGPMDIHNKFRIKTDGTGSFEATISGLKKLMVAFGDRAEQCISINSVVCPPYNMEKMDRMKNFFDSLEWFPKKTVRRISYVSPDSLDDKDLGDYKKIKEMTSAEFFCQSNEAIDPIGEWCFEQIRHTELTKEKSETLGDFIQNEYLRIQKRWLTKEPLDFMPMHGCCMPGMRRLYCTVDGNFKICERIGNSPYIGNVNDGISKHDMYEKYIKEYGEKVAPLCAKCWAKNICSLCYNTCFDETGVDIKRKEASCISERNACQRRLEHYHETLENQPDSLEFLNDIKME</sequence>
<evidence type="ECO:0000256" key="5">
    <source>
        <dbReference type="ARBA" id="ARBA00023004"/>
    </source>
</evidence>
<comment type="caution">
    <text evidence="9">The sequence shown here is derived from an EMBL/GenBank/DDBJ whole genome shotgun (WGS) entry which is preliminary data.</text>
</comment>
<dbReference type="PANTHER" id="PTHR43273">
    <property type="entry name" value="ANAEROBIC SULFATASE-MATURATING ENZYME HOMOLOG ASLB-RELATED"/>
    <property type="match status" value="1"/>
</dbReference>
<keyword evidence="2" id="KW-0004">4Fe-4S</keyword>
<organism evidence="9 10">
    <name type="scientific">Eubacterium ventriosum</name>
    <dbReference type="NCBI Taxonomy" id="39496"/>
    <lineage>
        <taxon>Bacteria</taxon>
        <taxon>Bacillati</taxon>
        <taxon>Bacillota</taxon>
        <taxon>Clostridia</taxon>
        <taxon>Eubacteriales</taxon>
        <taxon>Eubacteriaceae</taxon>
        <taxon>Eubacterium</taxon>
    </lineage>
</organism>
<reference evidence="9 10" key="1">
    <citation type="submission" date="2018-08" db="EMBL/GenBank/DDBJ databases">
        <title>A genome reference for cultivated species of the human gut microbiota.</title>
        <authorList>
            <person name="Zou Y."/>
            <person name="Xue W."/>
            <person name="Luo G."/>
        </authorList>
    </citation>
    <scope>NUCLEOTIDE SEQUENCE [LARGE SCALE GENOMIC DNA]</scope>
    <source>
        <strain evidence="9 10">AM42-30</strain>
    </source>
</reference>
<dbReference type="Proteomes" id="UP000285740">
    <property type="component" value="Unassembled WGS sequence"/>
</dbReference>
<keyword evidence="5" id="KW-0408">Iron</keyword>
<dbReference type="InterPro" id="IPR000385">
    <property type="entry name" value="MoaA_NifB_PqqE_Fe-S-bd_CS"/>
</dbReference>
<dbReference type="RefSeq" id="WP_118031206.1">
    <property type="nucleotide sequence ID" value="NZ_QSFV01000100.1"/>
</dbReference>
<accession>A0A413SWJ1</accession>
<name>A0A413SWJ1_9FIRM</name>
<feature type="domain" description="Radical SAM core" evidence="8">
    <location>
        <begin position="121"/>
        <end position="296"/>
    </location>
</feature>
<keyword evidence="4" id="KW-0479">Metal-binding</keyword>
<dbReference type="GO" id="GO:0051539">
    <property type="term" value="F:4 iron, 4 sulfur cluster binding"/>
    <property type="evidence" value="ECO:0007669"/>
    <property type="project" value="UniProtKB-KW"/>
</dbReference>
<comment type="cofactor">
    <cofactor evidence="1">
        <name>[4Fe-4S] cluster</name>
        <dbReference type="ChEBI" id="CHEBI:49883"/>
    </cofactor>
</comment>
<dbReference type="CDD" id="cd01335">
    <property type="entry name" value="Radical_SAM"/>
    <property type="match status" value="1"/>
</dbReference>
<evidence type="ECO:0000313" key="10">
    <source>
        <dbReference type="Proteomes" id="UP000285740"/>
    </source>
</evidence>
<dbReference type="SFLD" id="SFLDG01386">
    <property type="entry name" value="main_SPASM_domain-containing"/>
    <property type="match status" value="1"/>
</dbReference>
<dbReference type="GO" id="GO:0046872">
    <property type="term" value="F:metal ion binding"/>
    <property type="evidence" value="ECO:0007669"/>
    <property type="project" value="UniProtKB-KW"/>
</dbReference>
<dbReference type="GO" id="GO:0016491">
    <property type="term" value="F:oxidoreductase activity"/>
    <property type="evidence" value="ECO:0007669"/>
    <property type="project" value="InterPro"/>
</dbReference>
<dbReference type="PANTHER" id="PTHR43273:SF3">
    <property type="entry name" value="ANAEROBIC SULFATASE-MATURATING ENZYME HOMOLOG ASLB-RELATED"/>
    <property type="match status" value="1"/>
</dbReference>
<keyword evidence="6" id="KW-0411">Iron-sulfur</keyword>
<dbReference type="SFLD" id="SFLDG01384">
    <property type="entry name" value="thioether_bond_formation_requi"/>
    <property type="match status" value="1"/>
</dbReference>
<evidence type="ECO:0000256" key="1">
    <source>
        <dbReference type="ARBA" id="ARBA00001966"/>
    </source>
</evidence>
<evidence type="ECO:0000256" key="7">
    <source>
        <dbReference type="ARBA" id="ARBA00023601"/>
    </source>
</evidence>
<dbReference type="Pfam" id="PF04055">
    <property type="entry name" value="Radical_SAM"/>
    <property type="match status" value="1"/>
</dbReference>
<gene>
    <name evidence="9" type="ORF">DW918_12850</name>
</gene>